<dbReference type="STRING" id="857566.A0A1E3PPH2"/>
<evidence type="ECO:0000256" key="2">
    <source>
        <dbReference type="ARBA" id="ARBA00022694"/>
    </source>
</evidence>
<gene>
    <name evidence="5" type="ORF">NADFUDRAFT_50725</name>
</gene>
<accession>A0A1E3PPH2</accession>
<protein>
    <recommendedName>
        <fullName evidence="4">tRNA-splicing endonuclease subunit Sen54 N-terminal domain-containing protein</fullName>
    </recommendedName>
</protein>
<evidence type="ECO:0000259" key="4">
    <source>
        <dbReference type="Pfam" id="PF12928"/>
    </source>
</evidence>
<feature type="region of interest" description="Disordered" evidence="3">
    <location>
        <begin position="1"/>
        <end position="21"/>
    </location>
</feature>
<dbReference type="OrthoDB" id="408683at2759"/>
<keyword evidence="2" id="KW-0819">tRNA processing</keyword>
<evidence type="ECO:0000256" key="1">
    <source>
        <dbReference type="ARBA" id="ARBA00005736"/>
    </source>
</evidence>
<dbReference type="PANTHER" id="PTHR21027">
    <property type="entry name" value="TRNA-SPLICING ENDONUCLEASE SUBUNIT SEN54"/>
    <property type="match status" value="1"/>
</dbReference>
<comment type="similarity">
    <text evidence="1">Belongs to the SEN54 family.</text>
</comment>
<feature type="region of interest" description="Disordered" evidence="3">
    <location>
        <begin position="394"/>
        <end position="417"/>
    </location>
</feature>
<feature type="compositionally biased region" description="Basic residues" evidence="3">
    <location>
        <begin position="400"/>
        <end position="411"/>
    </location>
</feature>
<sequence length="417" mass="47460">MDPAEEINEEDNIRNVQETEIDLSDEQQDWRFLNALSGSNNSTLPKRGEKDFEPDGTGVQDTILAESRNAMFEALSGERKHSGKNHIKAIWFPEFQQAMVDVARGPHFKSIGKADSKGKVWLQPEEIMYLLDRGSMECWWPEGVPMSLQATYATCINVLGGIEKLQVYENLKRNGYLVIRADTYHDDELAAALESITVDDTIEQVEYTRTVTKTRCFSSAFDLLWSEILPSIFRFKQWANGVSPLTPQGPVARRKVYRSFDNVYEDLQIIPCHKPPHTQEVADLQLQSRPLQHQPFSITFNVWKPSPTFRKATPPKPDFAVVVISARDQKMPTLAQTAAILDTRPVELKMKDKSPIMRLKDGWRTVVFAVVDAGIISYMKIGDVGFADEKMYIKPPAKTGPRKPYKKRQQKPKPMQS</sequence>
<evidence type="ECO:0000256" key="3">
    <source>
        <dbReference type="SAM" id="MobiDB-lite"/>
    </source>
</evidence>
<dbReference type="Proteomes" id="UP000095009">
    <property type="component" value="Unassembled WGS sequence"/>
</dbReference>
<reference evidence="5 6" key="1">
    <citation type="journal article" date="2016" name="Proc. Natl. Acad. Sci. U.S.A.">
        <title>Comparative genomics of biotechnologically important yeasts.</title>
        <authorList>
            <person name="Riley R."/>
            <person name="Haridas S."/>
            <person name="Wolfe K.H."/>
            <person name="Lopes M.R."/>
            <person name="Hittinger C.T."/>
            <person name="Goeker M."/>
            <person name="Salamov A.A."/>
            <person name="Wisecaver J.H."/>
            <person name="Long T.M."/>
            <person name="Calvey C.H."/>
            <person name="Aerts A.L."/>
            <person name="Barry K.W."/>
            <person name="Choi C."/>
            <person name="Clum A."/>
            <person name="Coughlan A.Y."/>
            <person name="Deshpande S."/>
            <person name="Douglass A.P."/>
            <person name="Hanson S.J."/>
            <person name="Klenk H.-P."/>
            <person name="LaButti K.M."/>
            <person name="Lapidus A."/>
            <person name="Lindquist E.A."/>
            <person name="Lipzen A.M."/>
            <person name="Meier-Kolthoff J.P."/>
            <person name="Ohm R.A."/>
            <person name="Otillar R.P."/>
            <person name="Pangilinan J.L."/>
            <person name="Peng Y."/>
            <person name="Rokas A."/>
            <person name="Rosa C.A."/>
            <person name="Scheuner C."/>
            <person name="Sibirny A.A."/>
            <person name="Slot J.C."/>
            <person name="Stielow J.B."/>
            <person name="Sun H."/>
            <person name="Kurtzman C.P."/>
            <person name="Blackwell M."/>
            <person name="Grigoriev I.V."/>
            <person name="Jeffries T.W."/>
        </authorList>
    </citation>
    <scope>NUCLEOTIDE SEQUENCE [LARGE SCALE GENOMIC DNA]</scope>
    <source>
        <strain evidence="5 6">DSM 6958</strain>
    </source>
</reference>
<dbReference type="InterPro" id="IPR024336">
    <property type="entry name" value="tRNA_splic_suSen54_N"/>
</dbReference>
<feature type="compositionally biased region" description="Acidic residues" evidence="3">
    <location>
        <begin position="1"/>
        <end position="10"/>
    </location>
</feature>
<dbReference type="EMBL" id="KV454408">
    <property type="protein sequence ID" value="ODQ66822.1"/>
    <property type="molecule type" value="Genomic_DNA"/>
</dbReference>
<dbReference type="GO" id="GO:0000379">
    <property type="term" value="P:tRNA-type intron splice site recognition and cleavage"/>
    <property type="evidence" value="ECO:0007669"/>
    <property type="project" value="TreeGrafter"/>
</dbReference>
<dbReference type="GO" id="GO:0032473">
    <property type="term" value="C:cytoplasmic side of mitochondrial outer membrane"/>
    <property type="evidence" value="ECO:0007669"/>
    <property type="project" value="EnsemblFungi"/>
</dbReference>
<evidence type="ECO:0000313" key="5">
    <source>
        <dbReference type="EMBL" id="ODQ66822.1"/>
    </source>
</evidence>
<keyword evidence="6" id="KW-1185">Reference proteome</keyword>
<evidence type="ECO:0000313" key="6">
    <source>
        <dbReference type="Proteomes" id="UP000095009"/>
    </source>
</evidence>
<dbReference type="Pfam" id="PF12928">
    <property type="entry name" value="tRNA_int_end_N2"/>
    <property type="match status" value="1"/>
</dbReference>
<dbReference type="AlphaFoldDB" id="A0A1E3PPH2"/>
<name>A0A1E3PPH2_9ASCO</name>
<dbReference type="InterPro" id="IPR024337">
    <property type="entry name" value="tRNA_splic_suSen54"/>
</dbReference>
<feature type="domain" description="tRNA-splicing endonuclease subunit Sen54 N-terminal" evidence="4">
    <location>
        <begin position="72"/>
        <end position="140"/>
    </location>
</feature>
<feature type="region of interest" description="Disordered" evidence="3">
    <location>
        <begin position="36"/>
        <end position="58"/>
    </location>
</feature>
<proteinExistence type="inferred from homology"/>
<dbReference type="GO" id="GO:0000214">
    <property type="term" value="C:tRNA-intron endonuclease complex"/>
    <property type="evidence" value="ECO:0007669"/>
    <property type="project" value="TreeGrafter"/>
</dbReference>
<dbReference type="PANTHER" id="PTHR21027:SF1">
    <property type="entry name" value="TRNA-SPLICING ENDONUCLEASE SUBUNIT SEN54"/>
    <property type="match status" value="1"/>
</dbReference>
<organism evidence="5 6">
    <name type="scientific">Nadsonia fulvescens var. elongata DSM 6958</name>
    <dbReference type="NCBI Taxonomy" id="857566"/>
    <lineage>
        <taxon>Eukaryota</taxon>
        <taxon>Fungi</taxon>
        <taxon>Dikarya</taxon>
        <taxon>Ascomycota</taxon>
        <taxon>Saccharomycotina</taxon>
        <taxon>Dipodascomycetes</taxon>
        <taxon>Dipodascales</taxon>
        <taxon>Dipodascales incertae sedis</taxon>
        <taxon>Nadsonia</taxon>
    </lineage>
</organism>